<dbReference type="Proteomes" id="UP001225356">
    <property type="component" value="Unassembled WGS sequence"/>
</dbReference>
<proteinExistence type="predicted"/>
<accession>A0ABT9QJ41</accession>
<feature type="domain" description="PDZ" evidence="4">
    <location>
        <begin position="284"/>
        <end position="372"/>
    </location>
</feature>
<dbReference type="PANTHER" id="PTHR43343:SF3">
    <property type="entry name" value="PROTEASE DO-LIKE 8, CHLOROPLASTIC"/>
    <property type="match status" value="1"/>
</dbReference>
<dbReference type="Gene3D" id="2.40.10.120">
    <property type="match status" value="1"/>
</dbReference>
<dbReference type="InterPro" id="IPR051201">
    <property type="entry name" value="Chloro_Bact_Ser_Proteases"/>
</dbReference>
<evidence type="ECO:0000259" key="4">
    <source>
        <dbReference type="PROSITE" id="PS50106"/>
    </source>
</evidence>
<evidence type="ECO:0000313" key="5">
    <source>
        <dbReference type="EMBL" id="MDP9846380.1"/>
    </source>
</evidence>
<dbReference type="SUPFAM" id="SSF50494">
    <property type="entry name" value="Trypsin-like serine proteases"/>
    <property type="match status" value="1"/>
</dbReference>
<sequence>MGEKTSRIALFAAVAIALTGCGQRANSPPADLAAATPTASSSVSLSTPPTTSPTASLSTSPTAPPSPSPSAPAGAPPDATALEAAYERVITRVLPSIVQITTDNGLGSGIVYDRAGHIVTNAHVVGNANRFQVTLATGGAPRTAKLVESFGLGDLAVIKVDKPEGLTPAVFGDSRKLRVGQIVLAMGNPLGLSGSVTNGIISALGRTVSESDDEGSPGATITGAIQTSAAINPGNSGGALVNLAGEVIGIPTLAALNPELGGGPAPGIGFAIPSNVVTDIAAQIIQDGKVTNTHRAALGVTVQTVIGVDGRPVGVGVVRVSKGSGAEKAGIKSGDVLISINNVRISDTQSLSEVLATLNPGDQATVQILRPDGSTSTITIVLGELPSS</sequence>
<dbReference type="RefSeq" id="WP_307562821.1">
    <property type="nucleotide sequence ID" value="NZ_JAUSQU010000001.1"/>
</dbReference>
<dbReference type="GO" id="GO:0006508">
    <property type="term" value="P:proteolysis"/>
    <property type="evidence" value="ECO:0007669"/>
    <property type="project" value="UniProtKB-KW"/>
</dbReference>
<reference evidence="5 6" key="1">
    <citation type="submission" date="2023-07" db="EMBL/GenBank/DDBJ databases">
        <title>Sequencing the genomes of 1000 actinobacteria strains.</title>
        <authorList>
            <person name="Klenk H.-P."/>
        </authorList>
    </citation>
    <scope>NUCLEOTIDE SEQUENCE [LARGE SCALE GENOMIC DNA]</scope>
    <source>
        <strain evidence="5 6">DSM 46740</strain>
    </source>
</reference>
<organism evidence="5 6">
    <name type="scientific">Streptosporangium lutulentum</name>
    <dbReference type="NCBI Taxonomy" id="1461250"/>
    <lineage>
        <taxon>Bacteria</taxon>
        <taxon>Bacillati</taxon>
        <taxon>Actinomycetota</taxon>
        <taxon>Actinomycetes</taxon>
        <taxon>Streptosporangiales</taxon>
        <taxon>Streptosporangiaceae</taxon>
        <taxon>Streptosporangium</taxon>
    </lineage>
</organism>
<protein>
    <submittedName>
        <fullName evidence="5">S1-C subfamily serine protease</fullName>
    </submittedName>
</protein>
<dbReference type="InterPro" id="IPR001940">
    <property type="entry name" value="Peptidase_S1C"/>
</dbReference>
<keyword evidence="6" id="KW-1185">Reference proteome</keyword>
<dbReference type="InterPro" id="IPR009003">
    <property type="entry name" value="Peptidase_S1_PA"/>
</dbReference>
<dbReference type="PRINTS" id="PR00834">
    <property type="entry name" value="PROTEASES2C"/>
</dbReference>
<keyword evidence="1 5" id="KW-0645">Protease</keyword>
<dbReference type="GO" id="GO:0008233">
    <property type="term" value="F:peptidase activity"/>
    <property type="evidence" value="ECO:0007669"/>
    <property type="project" value="UniProtKB-KW"/>
</dbReference>
<dbReference type="Gene3D" id="2.30.42.10">
    <property type="match status" value="1"/>
</dbReference>
<evidence type="ECO:0000256" key="1">
    <source>
        <dbReference type="ARBA" id="ARBA00022670"/>
    </source>
</evidence>
<dbReference type="EMBL" id="JAUSQU010000001">
    <property type="protein sequence ID" value="MDP9846380.1"/>
    <property type="molecule type" value="Genomic_DNA"/>
</dbReference>
<feature type="region of interest" description="Disordered" evidence="3">
    <location>
        <begin position="24"/>
        <end position="78"/>
    </location>
</feature>
<name>A0ABT9QJ41_9ACTN</name>
<dbReference type="Pfam" id="PF13365">
    <property type="entry name" value="Trypsin_2"/>
    <property type="match status" value="1"/>
</dbReference>
<evidence type="ECO:0000256" key="3">
    <source>
        <dbReference type="SAM" id="MobiDB-lite"/>
    </source>
</evidence>
<keyword evidence="2" id="KW-0378">Hydrolase</keyword>
<dbReference type="PANTHER" id="PTHR43343">
    <property type="entry name" value="PEPTIDASE S12"/>
    <property type="match status" value="1"/>
</dbReference>
<evidence type="ECO:0000313" key="6">
    <source>
        <dbReference type="Proteomes" id="UP001225356"/>
    </source>
</evidence>
<comment type="caution">
    <text evidence="5">The sequence shown here is derived from an EMBL/GenBank/DDBJ whole genome shotgun (WGS) entry which is preliminary data.</text>
</comment>
<dbReference type="InterPro" id="IPR001478">
    <property type="entry name" value="PDZ"/>
</dbReference>
<gene>
    <name evidence="5" type="ORF">J2853_005591</name>
</gene>
<dbReference type="SMART" id="SM00228">
    <property type="entry name" value="PDZ"/>
    <property type="match status" value="1"/>
</dbReference>
<dbReference type="Pfam" id="PF13180">
    <property type="entry name" value="PDZ_2"/>
    <property type="match status" value="1"/>
</dbReference>
<dbReference type="InterPro" id="IPR036034">
    <property type="entry name" value="PDZ_sf"/>
</dbReference>
<feature type="compositionally biased region" description="Low complexity" evidence="3">
    <location>
        <begin position="27"/>
        <end position="61"/>
    </location>
</feature>
<dbReference type="PROSITE" id="PS51257">
    <property type="entry name" value="PROKAR_LIPOPROTEIN"/>
    <property type="match status" value="1"/>
</dbReference>
<dbReference type="SUPFAM" id="SSF50156">
    <property type="entry name" value="PDZ domain-like"/>
    <property type="match status" value="1"/>
</dbReference>
<evidence type="ECO:0000256" key="2">
    <source>
        <dbReference type="ARBA" id="ARBA00022801"/>
    </source>
</evidence>
<dbReference type="PROSITE" id="PS50106">
    <property type="entry name" value="PDZ"/>
    <property type="match status" value="1"/>
</dbReference>